<dbReference type="InterPro" id="IPR003609">
    <property type="entry name" value="Pan_app"/>
</dbReference>
<dbReference type="InterPro" id="IPR000858">
    <property type="entry name" value="S_locus_glycoprot_dom"/>
</dbReference>
<dbReference type="PANTHER" id="PTHR32444:SF183">
    <property type="entry name" value="APPLE DOMAIN-CONTAINING PROTEIN"/>
    <property type="match status" value="1"/>
</dbReference>
<dbReference type="CDD" id="cd14066">
    <property type="entry name" value="STKc_IRAK"/>
    <property type="match status" value="1"/>
</dbReference>
<evidence type="ECO:0000256" key="5">
    <source>
        <dbReference type="ARBA" id="ARBA00022777"/>
    </source>
</evidence>
<evidence type="ECO:0000256" key="3">
    <source>
        <dbReference type="ARBA" id="ARBA00022729"/>
    </source>
</evidence>
<keyword evidence="12" id="KW-0812">Transmembrane</keyword>
<keyword evidence="3 13" id="KW-0732">Signal</keyword>
<dbReference type="GO" id="GO:0048544">
    <property type="term" value="P:recognition of pollen"/>
    <property type="evidence" value="ECO:0007669"/>
    <property type="project" value="InterPro"/>
</dbReference>
<dbReference type="Pfam" id="PF00954">
    <property type="entry name" value="S_locus_glycop"/>
    <property type="match status" value="1"/>
</dbReference>
<dbReference type="FunFam" id="2.90.10.10:FF:000004">
    <property type="entry name" value="G-type lectin S-receptor-like serine/threonine-protein kinase"/>
    <property type="match status" value="1"/>
</dbReference>
<dbReference type="SMART" id="SM00220">
    <property type="entry name" value="S_TKc"/>
    <property type="match status" value="1"/>
</dbReference>
<evidence type="ECO:0000256" key="2">
    <source>
        <dbReference type="ARBA" id="ARBA00022679"/>
    </source>
</evidence>
<accession>A0AAD4JN07</accession>
<dbReference type="Pfam" id="PF07714">
    <property type="entry name" value="PK_Tyr_Ser-Thr"/>
    <property type="match status" value="1"/>
</dbReference>
<keyword evidence="7" id="KW-1015">Disulfide bond</keyword>
<keyword evidence="8" id="KW-0325">Glycoprotein</keyword>
<evidence type="ECO:0000256" key="9">
    <source>
        <dbReference type="ARBA" id="ARBA00047899"/>
    </source>
</evidence>
<keyword evidence="5 11" id="KW-0418">Kinase</keyword>
<feature type="chain" id="PRO_5042085137" description="Receptor-like serine/threonine-protein kinase" evidence="13">
    <location>
        <begin position="25"/>
        <end position="822"/>
    </location>
</feature>
<evidence type="ECO:0000256" key="12">
    <source>
        <dbReference type="SAM" id="Phobius"/>
    </source>
</evidence>
<keyword evidence="1 11" id="KW-0723">Serine/threonine-protein kinase</keyword>
<keyword evidence="18" id="KW-1185">Reference proteome</keyword>
<dbReference type="EMBL" id="SDAM02000020">
    <property type="protein sequence ID" value="KAH6836329.1"/>
    <property type="molecule type" value="Genomic_DNA"/>
</dbReference>
<dbReference type="Gene3D" id="1.10.510.10">
    <property type="entry name" value="Transferase(Phosphotransferase) domain 1"/>
    <property type="match status" value="1"/>
</dbReference>
<dbReference type="PIRSF" id="PIRSF000641">
    <property type="entry name" value="SRK"/>
    <property type="match status" value="1"/>
</dbReference>
<comment type="catalytic activity">
    <reaction evidence="9 11">
        <text>L-threonyl-[protein] + ATP = O-phospho-L-threonyl-[protein] + ADP + H(+)</text>
        <dbReference type="Rhea" id="RHEA:46608"/>
        <dbReference type="Rhea" id="RHEA-COMP:11060"/>
        <dbReference type="Rhea" id="RHEA-COMP:11605"/>
        <dbReference type="ChEBI" id="CHEBI:15378"/>
        <dbReference type="ChEBI" id="CHEBI:30013"/>
        <dbReference type="ChEBI" id="CHEBI:30616"/>
        <dbReference type="ChEBI" id="CHEBI:61977"/>
        <dbReference type="ChEBI" id="CHEBI:456216"/>
        <dbReference type="EC" id="2.7.11.1"/>
    </reaction>
</comment>
<evidence type="ECO:0000256" key="7">
    <source>
        <dbReference type="ARBA" id="ARBA00023157"/>
    </source>
</evidence>
<organism evidence="17 18">
    <name type="scientific">Perilla frutescens var. hirtella</name>
    <name type="common">Perilla citriodora</name>
    <name type="synonym">Perilla setoyensis</name>
    <dbReference type="NCBI Taxonomy" id="608512"/>
    <lineage>
        <taxon>Eukaryota</taxon>
        <taxon>Viridiplantae</taxon>
        <taxon>Streptophyta</taxon>
        <taxon>Embryophyta</taxon>
        <taxon>Tracheophyta</taxon>
        <taxon>Spermatophyta</taxon>
        <taxon>Magnoliopsida</taxon>
        <taxon>eudicotyledons</taxon>
        <taxon>Gunneridae</taxon>
        <taxon>Pentapetalae</taxon>
        <taxon>asterids</taxon>
        <taxon>lamiids</taxon>
        <taxon>Lamiales</taxon>
        <taxon>Lamiaceae</taxon>
        <taxon>Nepetoideae</taxon>
        <taxon>Elsholtzieae</taxon>
        <taxon>Perilla</taxon>
    </lineage>
</organism>
<evidence type="ECO:0000259" key="14">
    <source>
        <dbReference type="PROSITE" id="PS50011"/>
    </source>
</evidence>
<dbReference type="InterPro" id="IPR001245">
    <property type="entry name" value="Ser-Thr/Tyr_kinase_cat_dom"/>
</dbReference>
<evidence type="ECO:0000256" key="1">
    <source>
        <dbReference type="ARBA" id="ARBA00022527"/>
    </source>
</evidence>
<dbReference type="PROSITE" id="PS50948">
    <property type="entry name" value="PAN"/>
    <property type="match status" value="1"/>
</dbReference>
<dbReference type="EC" id="2.7.11.1" evidence="11"/>
<gene>
    <name evidence="17" type="ORF">C2S53_006358</name>
</gene>
<evidence type="ECO:0000256" key="11">
    <source>
        <dbReference type="PIRNR" id="PIRNR000641"/>
    </source>
</evidence>
<keyword evidence="6 11" id="KW-0067">ATP-binding</keyword>
<evidence type="ECO:0000256" key="6">
    <source>
        <dbReference type="ARBA" id="ARBA00022840"/>
    </source>
</evidence>
<keyword evidence="12" id="KW-1133">Transmembrane helix</keyword>
<dbReference type="AlphaFoldDB" id="A0AAD4JN07"/>
<evidence type="ECO:0000256" key="13">
    <source>
        <dbReference type="SAM" id="SignalP"/>
    </source>
</evidence>
<dbReference type="PROSITE" id="PS50927">
    <property type="entry name" value="BULB_LECTIN"/>
    <property type="match status" value="1"/>
</dbReference>
<dbReference type="InterPro" id="IPR011009">
    <property type="entry name" value="Kinase-like_dom_sf"/>
</dbReference>
<comment type="caution">
    <text evidence="17">The sequence shown here is derived from an EMBL/GenBank/DDBJ whole genome shotgun (WGS) entry which is preliminary data.</text>
</comment>
<evidence type="ECO:0000256" key="10">
    <source>
        <dbReference type="ARBA" id="ARBA00048679"/>
    </source>
</evidence>
<dbReference type="InterPro" id="IPR001480">
    <property type="entry name" value="Bulb-type_lectin_dom"/>
</dbReference>
<keyword evidence="4 11" id="KW-0547">Nucleotide-binding</keyword>
<dbReference type="SMART" id="SM00473">
    <property type="entry name" value="PAN_AP"/>
    <property type="match status" value="1"/>
</dbReference>
<dbReference type="SMART" id="SM00108">
    <property type="entry name" value="B_lectin"/>
    <property type="match status" value="1"/>
</dbReference>
<evidence type="ECO:0000259" key="16">
    <source>
        <dbReference type="PROSITE" id="PS50948"/>
    </source>
</evidence>
<dbReference type="CDD" id="cd01098">
    <property type="entry name" value="PAN_AP_plant"/>
    <property type="match status" value="1"/>
</dbReference>
<feature type="domain" description="Bulb-type lectin" evidence="15">
    <location>
        <begin position="26"/>
        <end position="151"/>
    </location>
</feature>
<name>A0AAD4JN07_PERFH</name>
<keyword evidence="2 11" id="KW-0808">Transferase</keyword>
<feature type="domain" description="Protein kinase" evidence="14">
    <location>
        <begin position="510"/>
        <end position="787"/>
    </location>
</feature>
<comment type="catalytic activity">
    <reaction evidence="10 11">
        <text>L-seryl-[protein] + ATP = O-phospho-L-seryl-[protein] + ADP + H(+)</text>
        <dbReference type="Rhea" id="RHEA:17989"/>
        <dbReference type="Rhea" id="RHEA-COMP:9863"/>
        <dbReference type="Rhea" id="RHEA-COMP:11604"/>
        <dbReference type="ChEBI" id="CHEBI:15378"/>
        <dbReference type="ChEBI" id="CHEBI:29999"/>
        <dbReference type="ChEBI" id="CHEBI:30616"/>
        <dbReference type="ChEBI" id="CHEBI:83421"/>
        <dbReference type="ChEBI" id="CHEBI:456216"/>
        <dbReference type="EC" id="2.7.11.1"/>
    </reaction>
</comment>
<feature type="domain" description="Apple" evidence="16">
    <location>
        <begin position="346"/>
        <end position="428"/>
    </location>
</feature>
<reference evidence="17 18" key="1">
    <citation type="journal article" date="2021" name="Nat. Commun.">
        <title>Incipient diploidization of the medicinal plant Perilla within 10,000 years.</title>
        <authorList>
            <person name="Zhang Y."/>
            <person name="Shen Q."/>
            <person name="Leng L."/>
            <person name="Zhang D."/>
            <person name="Chen S."/>
            <person name="Shi Y."/>
            <person name="Ning Z."/>
            <person name="Chen S."/>
        </authorList>
    </citation>
    <scope>NUCLEOTIDE SEQUENCE [LARGE SCALE GENOMIC DNA]</scope>
    <source>
        <strain evidence="18">cv. PC099</strain>
    </source>
</reference>
<dbReference type="Proteomes" id="UP001190926">
    <property type="component" value="Unassembled WGS sequence"/>
</dbReference>
<dbReference type="SUPFAM" id="SSF51110">
    <property type="entry name" value="alpha-D-mannose-specific plant lectins"/>
    <property type="match status" value="1"/>
</dbReference>
<evidence type="ECO:0000256" key="4">
    <source>
        <dbReference type="ARBA" id="ARBA00022741"/>
    </source>
</evidence>
<dbReference type="FunFam" id="3.30.200.20:FF:000195">
    <property type="entry name" value="G-type lectin S-receptor-like serine/threonine-protein kinase"/>
    <property type="match status" value="1"/>
</dbReference>
<dbReference type="PANTHER" id="PTHR32444">
    <property type="entry name" value="BULB-TYPE LECTIN DOMAIN-CONTAINING PROTEIN"/>
    <property type="match status" value="1"/>
</dbReference>
<feature type="signal peptide" evidence="13">
    <location>
        <begin position="1"/>
        <end position="24"/>
    </location>
</feature>
<evidence type="ECO:0000259" key="15">
    <source>
        <dbReference type="PROSITE" id="PS50927"/>
    </source>
</evidence>
<dbReference type="GO" id="GO:0005524">
    <property type="term" value="F:ATP binding"/>
    <property type="evidence" value="ECO:0007669"/>
    <property type="project" value="UniProtKB-KW"/>
</dbReference>
<dbReference type="PROSITE" id="PS50011">
    <property type="entry name" value="PROTEIN_KINASE_DOM"/>
    <property type="match status" value="1"/>
</dbReference>
<proteinExistence type="inferred from homology"/>
<evidence type="ECO:0000313" key="18">
    <source>
        <dbReference type="Proteomes" id="UP001190926"/>
    </source>
</evidence>
<dbReference type="FunFam" id="1.10.510.10:FF:000060">
    <property type="entry name" value="G-type lectin S-receptor-like serine/threonine-protein kinase"/>
    <property type="match status" value="1"/>
</dbReference>
<dbReference type="CDD" id="cd00028">
    <property type="entry name" value="B_lectin"/>
    <property type="match status" value="1"/>
</dbReference>
<comment type="similarity">
    <text evidence="11">Belongs to the protein kinase superfamily. Ser/Thr protein kinase family.</text>
</comment>
<dbReference type="InterPro" id="IPR000719">
    <property type="entry name" value="Prot_kinase_dom"/>
</dbReference>
<keyword evidence="12" id="KW-0472">Membrane</keyword>
<dbReference type="GO" id="GO:0004674">
    <property type="term" value="F:protein serine/threonine kinase activity"/>
    <property type="evidence" value="ECO:0007669"/>
    <property type="project" value="UniProtKB-KW"/>
</dbReference>
<dbReference type="PROSITE" id="PS00108">
    <property type="entry name" value="PROTEIN_KINASE_ST"/>
    <property type="match status" value="1"/>
</dbReference>
<sequence>MDESVKSSTSILCLLIILIHAVSGANDSINGSEMIRDGETLVSSSGIFELGFFTPRSRNSSTNRYLGIWHRNLTVKTYVWVANRQNPITTKSGGLLKLTEAGILALLDDSRSLIWSSTASTSVRNPTARLLDSGNLVVKDADDDRPENFVWQSFDHPSDTYLPGMMSLGWNLVTGIETYMSSWRSENDPAPGEFTAHLDPTGYPQILVRKGGDIQFRLGPWNGIRFSGAPDTSHDPINRLMLRMDKHEVRYMEHIVDPSALIKSTLSPNGVVPRQTWNHHTQSWAVYTSKPADNCDRYGACGANGICSIGNSPSCLCLDKFVPKHWESWSGADWSDGCVRRSPLSCRGDVFLNYSGIKLPDSRNSSFDDQRKGLEECREECLRNCSCMAYAELDIREGEGGGCLFYYGDLVDIRTVGNGGQNLYIRMASTELDAVEAKRRKRVIIIASSISAAVTVVVCLSLVLIFTRKRKEHLIRMRKQAVVFSRISHGERAELPFFKLSTILKATHHFSVDNKIGEGGFGPVYRGMLEDGQEIAVKRLSKASMQGVDELKNEVILIAKLQHRNLVRLLGCCIEKEENMLIYEYMPNSSLDLILVDETKKMQLGWGKLFHIINGIAKGLLYLHQDSRLRIIHRDLKASNVLLDAHMNPKISDFGLARSFGGTETEAKTHRVVGTYGYMSPEYAIDGLFSIKSDVFSFGVLVLEAVSGKRNRGFFIKDENLNLLGHAWTLYKQGKSYKLVDASLGDSLNLSEALRSIHVGLLCVQRCAEDRPSMSSVVFMLGNDIALPQPKCPGFFAERDVHATSTAPNSDNQVTITWPRGR</sequence>
<dbReference type="Gene3D" id="2.90.10.10">
    <property type="entry name" value="Bulb-type lectin domain"/>
    <property type="match status" value="1"/>
</dbReference>
<dbReference type="InterPro" id="IPR024171">
    <property type="entry name" value="SRK-like_kinase"/>
</dbReference>
<dbReference type="Gene3D" id="3.30.200.20">
    <property type="entry name" value="Phosphorylase Kinase, domain 1"/>
    <property type="match status" value="1"/>
</dbReference>
<evidence type="ECO:0000313" key="17">
    <source>
        <dbReference type="EMBL" id="KAH6836329.1"/>
    </source>
</evidence>
<dbReference type="Pfam" id="PF01453">
    <property type="entry name" value="B_lectin"/>
    <property type="match status" value="1"/>
</dbReference>
<dbReference type="InterPro" id="IPR008271">
    <property type="entry name" value="Ser/Thr_kinase_AS"/>
</dbReference>
<dbReference type="InterPro" id="IPR036426">
    <property type="entry name" value="Bulb-type_lectin_dom_sf"/>
</dbReference>
<protein>
    <recommendedName>
        <fullName evidence="11">Receptor-like serine/threonine-protein kinase</fullName>
        <ecNumber evidence="11">2.7.11.1</ecNumber>
    </recommendedName>
</protein>
<feature type="transmembrane region" description="Helical" evidence="12">
    <location>
        <begin position="443"/>
        <end position="467"/>
    </location>
</feature>
<dbReference type="SUPFAM" id="SSF56112">
    <property type="entry name" value="Protein kinase-like (PK-like)"/>
    <property type="match status" value="1"/>
</dbReference>
<dbReference type="Pfam" id="PF08276">
    <property type="entry name" value="PAN_2"/>
    <property type="match status" value="1"/>
</dbReference>
<evidence type="ECO:0000256" key="8">
    <source>
        <dbReference type="ARBA" id="ARBA00023180"/>
    </source>
</evidence>